<feature type="compositionally biased region" description="Basic and acidic residues" evidence="1">
    <location>
        <begin position="142"/>
        <end position="152"/>
    </location>
</feature>
<gene>
    <name evidence="2" type="ORF">TELCIR_25908</name>
</gene>
<name>A0A2G9T5F9_TELCI</name>
<feature type="non-terminal residue" evidence="2">
    <location>
        <position position="152"/>
    </location>
</feature>
<feature type="non-terminal residue" evidence="2">
    <location>
        <position position="1"/>
    </location>
</feature>
<feature type="compositionally biased region" description="Polar residues" evidence="1">
    <location>
        <begin position="18"/>
        <end position="33"/>
    </location>
</feature>
<dbReference type="EMBL" id="KZ426239">
    <property type="protein sequence ID" value="PIO52782.1"/>
    <property type="molecule type" value="Genomic_DNA"/>
</dbReference>
<protein>
    <submittedName>
        <fullName evidence="2">Uncharacterized protein</fullName>
    </submittedName>
</protein>
<evidence type="ECO:0000256" key="1">
    <source>
        <dbReference type="SAM" id="MobiDB-lite"/>
    </source>
</evidence>
<feature type="compositionally biased region" description="Basic and acidic residues" evidence="1">
    <location>
        <begin position="40"/>
        <end position="67"/>
    </location>
</feature>
<reference evidence="2 3" key="1">
    <citation type="submission" date="2015-09" db="EMBL/GenBank/DDBJ databases">
        <title>Draft genome of the parasitic nematode Teladorsagia circumcincta isolate WARC Sus (inbred).</title>
        <authorList>
            <person name="Mitreva M."/>
        </authorList>
    </citation>
    <scope>NUCLEOTIDE SEQUENCE [LARGE SCALE GENOMIC DNA]</scope>
    <source>
        <strain evidence="2 3">S</strain>
    </source>
</reference>
<dbReference type="Proteomes" id="UP000230423">
    <property type="component" value="Unassembled WGS sequence"/>
</dbReference>
<feature type="compositionally biased region" description="Acidic residues" evidence="1">
    <location>
        <begin position="118"/>
        <end position="141"/>
    </location>
</feature>
<dbReference type="AlphaFoldDB" id="A0A2G9T5F9"/>
<feature type="compositionally biased region" description="Basic and acidic residues" evidence="1">
    <location>
        <begin position="78"/>
        <end position="109"/>
    </location>
</feature>
<evidence type="ECO:0000313" key="3">
    <source>
        <dbReference type="Proteomes" id="UP000230423"/>
    </source>
</evidence>
<keyword evidence="3" id="KW-1185">Reference proteome</keyword>
<proteinExistence type="predicted"/>
<accession>A0A2G9T5F9</accession>
<feature type="region of interest" description="Disordered" evidence="1">
    <location>
        <begin position="1"/>
        <end position="152"/>
    </location>
</feature>
<organism evidence="2 3">
    <name type="scientific">Teladorsagia circumcincta</name>
    <name type="common">Brown stomach worm</name>
    <name type="synonym">Ostertagia circumcincta</name>
    <dbReference type="NCBI Taxonomy" id="45464"/>
    <lineage>
        <taxon>Eukaryota</taxon>
        <taxon>Metazoa</taxon>
        <taxon>Ecdysozoa</taxon>
        <taxon>Nematoda</taxon>
        <taxon>Chromadorea</taxon>
        <taxon>Rhabditida</taxon>
        <taxon>Rhabditina</taxon>
        <taxon>Rhabditomorpha</taxon>
        <taxon>Strongyloidea</taxon>
        <taxon>Trichostrongylidae</taxon>
        <taxon>Teladorsagia</taxon>
    </lineage>
</organism>
<sequence length="152" mass="18005">YLPGDIRYKQAMGAPELSASSSKLPKEQPSSSKVLPKSDLYPKRVEDKSANRKTESDRRRNIVKGESDSVPSRARGHVPREQHDAQRRDRKQERHREHRDRDRQREKCHSYNRTYDYDITDEDDYDSEMDDFIDDSGLDMEELSRQEFEETL</sequence>
<evidence type="ECO:0000313" key="2">
    <source>
        <dbReference type="EMBL" id="PIO52782.1"/>
    </source>
</evidence>